<name>A0A0R1VSG4_9LACO</name>
<dbReference type="PANTHER" id="PTHR34071:SF2">
    <property type="entry name" value="FLAVIN-NUCLEOTIDE-BINDING PROTEIN"/>
    <property type="match status" value="1"/>
</dbReference>
<dbReference type="Pfam" id="PF12900">
    <property type="entry name" value="Pyridox_ox_2"/>
    <property type="match status" value="1"/>
</dbReference>
<dbReference type="Proteomes" id="UP000051966">
    <property type="component" value="Unassembled WGS sequence"/>
</dbReference>
<dbReference type="InterPro" id="IPR012349">
    <property type="entry name" value="Split_barrel_FMN-bd"/>
</dbReference>
<dbReference type="SUPFAM" id="SSF50475">
    <property type="entry name" value="FMN-binding split barrel"/>
    <property type="match status" value="1"/>
</dbReference>
<evidence type="ECO:0000313" key="2">
    <source>
        <dbReference type="Proteomes" id="UP000051966"/>
    </source>
</evidence>
<gene>
    <name evidence="1" type="ORF">FD41_GL000162</name>
</gene>
<dbReference type="Gene3D" id="2.30.110.10">
    <property type="entry name" value="Electron Transport, Fmn-binding Protein, Chain A"/>
    <property type="match status" value="1"/>
</dbReference>
<dbReference type="AlphaFoldDB" id="A0A0R1VSG4"/>
<evidence type="ECO:0000313" key="1">
    <source>
        <dbReference type="EMBL" id="KRM08389.1"/>
    </source>
</evidence>
<dbReference type="PANTHER" id="PTHR34071">
    <property type="entry name" value="5-NITROIMIDAZOLE ANTIBIOTICS RESISTANCE PROTEIN, NIMA-FAMILY-RELATED PROTEIN-RELATED"/>
    <property type="match status" value="1"/>
</dbReference>
<proteinExistence type="predicted"/>
<sequence>MGKWSVVKDGPFWMTGLDTKTKMINGSGWMRRTDREVTDIEQIKSILEDADVIQLGIRTADYPYVVPTNYGYEFDDDNKLTLFLHGAPVGRKRELIAKDGRIGFAIETPGQLLYPKDPAHQTPSFKYRSVMGSGLAELVDDLKQKRHALQQIVRHEAGHEWADLPVEAVAHVGIIRINVNNYTAKANPGDQEKYLEK</sequence>
<keyword evidence="2" id="KW-1185">Reference proteome</keyword>
<reference evidence="1 2" key="1">
    <citation type="journal article" date="2015" name="Genome Announc.">
        <title>Expanding the biotechnology potential of lactobacilli through comparative genomics of 213 strains and associated genera.</title>
        <authorList>
            <person name="Sun Z."/>
            <person name="Harris H.M."/>
            <person name="McCann A."/>
            <person name="Guo C."/>
            <person name="Argimon S."/>
            <person name="Zhang W."/>
            <person name="Yang X."/>
            <person name="Jeffery I.B."/>
            <person name="Cooney J.C."/>
            <person name="Kagawa T.F."/>
            <person name="Liu W."/>
            <person name="Song Y."/>
            <person name="Salvetti E."/>
            <person name="Wrobel A."/>
            <person name="Rasinkangas P."/>
            <person name="Parkhill J."/>
            <person name="Rea M.C."/>
            <person name="O'Sullivan O."/>
            <person name="Ritari J."/>
            <person name="Douillard F.P."/>
            <person name="Paul Ross R."/>
            <person name="Yang R."/>
            <person name="Briner A.E."/>
            <person name="Felis G.E."/>
            <person name="de Vos W.M."/>
            <person name="Barrangou R."/>
            <person name="Klaenhammer T.R."/>
            <person name="Caufield P.W."/>
            <person name="Cui Y."/>
            <person name="Zhang H."/>
            <person name="O'Toole P.W."/>
        </authorList>
    </citation>
    <scope>NUCLEOTIDE SEQUENCE [LARGE SCALE GENOMIC DNA]</scope>
    <source>
        <strain evidence="1 2">DSM 18382</strain>
    </source>
</reference>
<dbReference type="InterPro" id="IPR024747">
    <property type="entry name" value="Pyridox_Oxase-rel"/>
</dbReference>
<dbReference type="PATRIC" id="fig|1423743.5.peg.175"/>
<dbReference type="EMBL" id="AZFY01000085">
    <property type="protein sequence ID" value="KRM08389.1"/>
    <property type="molecule type" value="Genomic_DNA"/>
</dbReference>
<organism evidence="1 2">
    <name type="scientific">Lentilactobacillus farraginis DSM 18382 = JCM 14108</name>
    <dbReference type="NCBI Taxonomy" id="1423743"/>
    <lineage>
        <taxon>Bacteria</taxon>
        <taxon>Bacillati</taxon>
        <taxon>Bacillota</taxon>
        <taxon>Bacilli</taxon>
        <taxon>Lactobacillales</taxon>
        <taxon>Lactobacillaceae</taxon>
        <taxon>Lentilactobacillus</taxon>
    </lineage>
</organism>
<comment type="caution">
    <text evidence="1">The sequence shown here is derived from an EMBL/GenBank/DDBJ whole genome shotgun (WGS) entry which is preliminary data.</text>
</comment>
<accession>A0A0R1VSG4</accession>
<protein>
    <submittedName>
        <fullName evidence="1">Flavin-nucleotide-binding protein</fullName>
    </submittedName>
</protein>